<protein>
    <submittedName>
        <fullName evidence="2">Uncharacterized protein</fullName>
    </submittedName>
</protein>
<keyword evidence="3" id="KW-1185">Reference proteome</keyword>
<dbReference type="InterPro" id="IPR029488">
    <property type="entry name" value="Hmw/CFAP97"/>
</dbReference>
<organism evidence="2 3">
    <name type="scientific">Stentor coeruleus</name>
    <dbReference type="NCBI Taxonomy" id="5963"/>
    <lineage>
        <taxon>Eukaryota</taxon>
        <taxon>Sar</taxon>
        <taxon>Alveolata</taxon>
        <taxon>Ciliophora</taxon>
        <taxon>Postciliodesmatophora</taxon>
        <taxon>Heterotrichea</taxon>
        <taxon>Heterotrichida</taxon>
        <taxon>Stentoridae</taxon>
        <taxon>Stentor</taxon>
    </lineage>
</organism>
<evidence type="ECO:0000313" key="3">
    <source>
        <dbReference type="Proteomes" id="UP000187209"/>
    </source>
</evidence>
<accession>A0A1R2AZ32</accession>
<reference evidence="2 3" key="1">
    <citation type="submission" date="2016-11" db="EMBL/GenBank/DDBJ databases">
        <title>The macronuclear genome of Stentor coeruleus: a giant cell with tiny introns.</title>
        <authorList>
            <person name="Slabodnick M."/>
            <person name="Ruby J.G."/>
            <person name="Reiff S.B."/>
            <person name="Swart E.C."/>
            <person name="Gosai S."/>
            <person name="Prabakaran S."/>
            <person name="Witkowska E."/>
            <person name="Larue G.E."/>
            <person name="Fisher S."/>
            <person name="Freeman R.M."/>
            <person name="Gunawardena J."/>
            <person name="Chu W."/>
            <person name="Stover N.A."/>
            <person name="Gregory B.D."/>
            <person name="Nowacki M."/>
            <person name="Derisi J."/>
            <person name="Roy S.W."/>
            <person name="Marshall W.F."/>
            <person name="Sood P."/>
        </authorList>
    </citation>
    <scope>NUCLEOTIDE SEQUENCE [LARGE SCALE GENOMIC DNA]</scope>
    <source>
        <strain evidence="2">WM001</strain>
    </source>
</reference>
<dbReference type="Proteomes" id="UP000187209">
    <property type="component" value="Unassembled WGS sequence"/>
</dbReference>
<dbReference type="AlphaFoldDB" id="A0A1R2AZ32"/>
<evidence type="ECO:0000256" key="1">
    <source>
        <dbReference type="ARBA" id="ARBA00008315"/>
    </source>
</evidence>
<comment type="caution">
    <text evidence="2">The sequence shown here is derived from an EMBL/GenBank/DDBJ whole genome shotgun (WGS) entry which is preliminary data.</text>
</comment>
<name>A0A1R2AZ32_9CILI</name>
<comment type="similarity">
    <text evidence="1">Belongs to the CFAP97 family.</text>
</comment>
<gene>
    <name evidence="2" type="ORF">SteCoe_32379</name>
</gene>
<evidence type="ECO:0000313" key="2">
    <source>
        <dbReference type="EMBL" id="OMJ69794.1"/>
    </source>
</evidence>
<sequence>MNLEYVDHNLTTQRDWKRARQLHRKKLVEIVRTPSKRAYTPLPRFAVEFKSRRRVENNGKIQKENIALYSKICRVSPSVNTGIRAHSSTSKLNLSLYGSFENREKKRIKQENHRLAKKIIAASPSFTVKKLEKDYKNIEKLKRNICKPYALTSKFTNLPVLKGKSLQVKKCSDFNYF</sequence>
<dbReference type="OrthoDB" id="10651925at2759"/>
<proteinExistence type="inferred from homology"/>
<dbReference type="EMBL" id="MPUH01001156">
    <property type="protein sequence ID" value="OMJ69794.1"/>
    <property type="molecule type" value="Genomic_DNA"/>
</dbReference>
<dbReference type="Pfam" id="PF13879">
    <property type="entry name" value="Hmw_CFAP97"/>
    <property type="match status" value="1"/>
</dbReference>